<dbReference type="InterPro" id="IPR000683">
    <property type="entry name" value="Gfo/Idh/MocA-like_OxRdtase_N"/>
</dbReference>
<evidence type="ECO:0000313" key="5">
    <source>
        <dbReference type="Proteomes" id="UP000184080"/>
    </source>
</evidence>
<dbReference type="SUPFAM" id="SSF55347">
    <property type="entry name" value="Glyceraldehyde-3-phosphate dehydrogenase-like, C-terminal domain"/>
    <property type="match status" value="1"/>
</dbReference>
<feature type="domain" description="Gfo/Idh/MocA-like oxidoreductase N-terminal" evidence="2">
    <location>
        <begin position="2"/>
        <end position="119"/>
    </location>
</feature>
<dbReference type="SUPFAM" id="SSF51735">
    <property type="entry name" value="NAD(P)-binding Rossmann-fold domains"/>
    <property type="match status" value="1"/>
</dbReference>
<feature type="domain" description="Gfo/Idh/MocA-like oxidoreductase C-terminal" evidence="3">
    <location>
        <begin position="133"/>
        <end position="327"/>
    </location>
</feature>
<dbReference type="InterPro" id="IPR051450">
    <property type="entry name" value="Gfo/Idh/MocA_Oxidoreductases"/>
</dbReference>
<evidence type="ECO:0000259" key="2">
    <source>
        <dbReference type="Pfam" id="PF01408"/>
    </source>
</evidence>
<reference evidence="4 5" key="1">
    <citation type="submission" date="2016-11" db="EMBL/GenBank/DDBJ databases">
        <authorList>
            <person name="Jaros S."/>
            <person name="Januszkiewicz K."/>
            <person name="Wedrychowicz H."/>
        </authorList>
    </citation>
    <scope>NUCLEOTIDE SEQUENCE [LARGE SCALE GENOMIC DNA]</scope>
    <source>
        <strain evidence="4 5">DSM 21864</strain>
    </source>
</reference>
<dbReference type="InterPro" id="IPR004104">
    <property type="entry name" value="Gfo/Idh/MocA-like_OxRdtase_C"/>
</dbReference>
<evidence type="ECO:0000259" key="3">
    <source>
        <dbReference type="Pfam" id="PF02894"/>
    </source>
</evidence>
<proteinExistence type="inferred from homology"/>
<evidence type="ECO:0000313" key="4">
    <source>
        <dbReference type="EMBL" id="SHJ12880.1"/>
    </source>
</evidence>
<comment type="similarity">
    <text evidence="1">Belongs to the Gfo/Idh/MocA family.</text>
</comment>
<accession>A0A1M6GSG7</accession>
<dbReference type="Proteomes" id="UP000184080">
    <property type="component" value="Unassembled WGS sequence"/>
</dbReference>
<sequence length="327" mass="36274">MIKVAIVGCGTMGNVHAKGYVNIKNAKVTAVCDIRKEKGMAISELLDAKYYESYDEMLKEDVDIVDICLPTYMHKEFALKAMELGKHVFCEKPIALSVEDAEEMVNKAKEMKVKLSVGHVVRFFPAYKNAVNLVKQGKIGTPKLIRTTRNGAYPGWSWENWYSNYELSGGPLLDLVIHDIDWIISNFGDVQRVYAKSFNGKVERKDHCLVTLTLKNGSLAHVEGSWAYPDGAIFGTTFEVIGTTGQIESDSRSSSPIKKYTNNGAFNMALDSPLQYKDEPYTAELQEFINAVIEEREPLITGEAAIKAIKVSLAAIKSSKTGEAVEL</sequence>
<dbReference type="Gene3D" id="3.40.50.720">
    <property type="entry name" value="NAD(P)-binding Rossmann-like Domain"/>
    <property type="match status" value="1"/>
</dbReference>
<dbReference type="InterPro" id="IPR036291">
    <property type="entry name" value="NAD(P)-bd_dom_sf"/>
</dbReference>
<dbReference type="OrthoDB" id="9783105at2"/>
<dbReference type="Gene3D" id="3.30.360.10">
    <property type="entry name" value="Dihydrodipicolinate Reductase, domain 2"/>
    <property type="match status" value="1"/>
</dbReference>
<dbReference type="GO" id="GO:0000166">
    <property type="term" value="F:nucleotide binding"/>
    <property type="evidence" value="ECO:0007669"/>
    <property type="project" value="InterPro"/>
</dbReference>
<organism evidence="4 5">
    <name type="scientific">Clostridium amylolyticum</name>
    <dbReference type="NCBI Taxonomy" id="1121298"/>
    <lineage>
        <taxon>Bacteria</taxon>
        <taxon>Bacillati</taxon>
        <taxon>Bacillota</taxon>
        <taxon>Clostridia</taxon>
        <taxon>Eubacteriales</taxon>
        <taxon>Clostridiaceae</taxon>
        <taxon>Clostridium</taxon>
    </lineage>
</organism>
<gene>
    <name evidence="4" type="ORF">SAMN05444401_2226</name>
</gene>
<keyword evidence="5" id="KW-1185">Reference proteome</keyword>
<protein>
    <submittedName>
        <fullName evidence="4">Predicted dehydrogenase</fullName>
    </submittedName>
</protein>
<dbReference type="RefSeq" id="WP_073006483.1">
    <property type="nucleotide sequence ID" value="NZ_FQZO01000003.1"/>
</dbReference>
<dbReference type="STRING" id="1121298.SAMN05444401_2226"/>
<dbReference type="Pfam" id="PF02894">
    <property type="entry name" value="GFO_IDH_MocA_C"/>
    <property type="match status" value="1"/>
</dbReference>
<dbReference type="Pfam" id="PF01408">
    <property type="entry name" value="GFO_IDH_MocA"/>
    <property type="match status" value="1"/>
</dbReference>
<evidence type="ECO:0000256" key="1">
    <source>
        <dbReference type="ARBA" id="ARBA00010928"/>
    </source>
</evidence>
<dbReference type="PANTHER" id="PTHR43377:SF1">
    <property type="entry name" value="BILIVERDIN REDUCTASE A"/>
    <property type="match status" value="1"/>
</dbReference>
<dbReference type="AlphaFoldDB" id="A0A1M6GSG7"/>
<dbReference type="PANTHER" id="PTHR43377">
    <property type="entry name" value="BILIVERDIN REDUCTASE A"/>
    <property type="match status" value="1"/>
</dbReference>
<name>A0A1M6GSG7_9CLOT</name>
<dbReference type="EMBL" id="FQZO01000003">
    <property type="protein sequence ID" value="SHJ12880.1"/>
    <property type="molecule type" value="Genomic_DNA"/>
</dbReference>